<gene>
    <name evidence="3" type="ORF">SAMN02745977_01682</name>
</gene>
<dbReference type="AlphaFoldDB" id="A0A1H8I2C8"/>
<dbReference type="CDD" id="cd01454">
    <property type="entry name" value="vWA_norD_type"/>
    <property type="match status" value="1"/>
</dbReference>
<proteinExistence type="predicted"/>
<feature type="region of interest" description="Disordered" evidence="1">
    <location>
        <begin position="202"/>
        <end position="253"/>
    </location>
</feature>
<dbReference type="SMART" id="SM00327">
    <property type="entry name" value="VWA"/>
    <property type="match status" value="1"/>
</dbReference>
<accession>A0A1H8I2C8</accession>
<dbReference type="PANTHER" id="PTHR41248">
    <property type="entry name" value="NORD PROTEIN"/>
    <property type="match status" value="1"/>
</dbReference>
<evidence type="ECO:0000313" key="4">
    <source>
        <dbReference type="Proteomes" id="UP000199531"/>
    </source>
</evidence>
<dbReference type="OrthoDB" id="9758211at2"/>
<feature type="compositionally biased region" description="Basic and acidic residues" evidence="1">
    <location>
        <begin position="243"/>
        <end position="252"/>
    </location>
</feature>
<protein>
    <submittedName>
        <fullName evidence="3">Nitric oxide reductase NorD protein</fullName>
    </submittedName>
</protein>
<dbReference type="InterPro" id="IPR036465">
    <property type="entry name" value="vWFA_dom_sf"/>
</dbReference>
<keyword evidence="4" id="KW-1185">Reference proteome</keyword>
<organism evidence="3 4">
    <name type="scientific">Brachymonas denitrificans DSM 15123</name>
    <dbReference type="NCBI Taxonomy" id="1121117"/>
    <lineage>
        <taxon>Bacteria</taxon>
        <taxon>Pseudomonadati</taxon>
        <taxon>Pseudomonadota</taxon>
        <taxon>Betaproteobacteria</taxon>
        <taxon>Burkholderiales</taxon>
        <taxon>Comamonadaceae</taxon>
        <taxon>Brachymonas</taxon>
    </lineage>
</organism>
<evidence type="ECO:0000313" key="3">
    <source>
        <dbReference type="EMBL" id="SEN62619.1"/>
    </source>
</evidence>
<dbReference type="Gene3D" id="3.40.50.410">
    <property type="entry name" value="von Willebrand factor, type A domain"/>
    <property type="match status" value="1"/>
</dbReference>
<dbReference type="SUPFAM" id="SSF53300">
    <property type="entry name" value="vWA-like"/>
    <property type="match status" value="1"/>
</dbReference>
<dbReference type="Proteomes" id="UP000199531">
    <property type="component" value="Unassembled WGS sequence"/>
</dbReference>
<dbReference type="InterPro" id="IPR002035">
    <property type="entry name" value="VWF_A"/>
</dbReference>
<name>A0A1H8I2C8_9BURK</name>
<dbReference type="PANTHER" id="PTHR41248:SF1">
    <property type="entry name" value="NORD PROTEIN"/>
    <property type="match status" value="1"/>
</dbReference>
<dbReference type="InterPro" id="IPR051928">
    <property type="entry name" value="NorD/CobT"/>
</dbReference>
<dbReference type="STRING" id="1121117.SAMN02745977_01682"/>
<reference evidence="3 4" key="1">
    <citation type="submission" date="2016-10" db="EMBL/GenBank/DDBJ databases">
        <authorList>
            <person name="de Groot N.N."/>
        </authorList>
    </citation>
    <scope>NUCLEOTIDE SEQUENCE [LARGE SCALE GENOMIC DNA]</scope>
    <source>
        <strain evidence="3 4">DSM 15123</strain>
    </source>
</reference>
<evidence type="ECO:0000259" key="2">
    <source>
        <dbReference type="PROSITE" id="PS50234"/>
    </source>
</evidence>
<sequence length="619" mass="69852">MEEKVGSWWDSLIKKAAYRGYPQAAVRLDTMEKVAPVFFRAMGGNPALGLRSTVGTEHQGRRSLLERIAGTNDRVELAWADDKSLFLPEQIDLFPDKSLNRKLYFWLLALSAEYVPELSDAKMDWLRTNQEATQRCLAAMPGLAQVYQELVAAYIPLRGSMGMMPAAQAVTEKAIREALEHPGQPLSATVNSLEGIMPVHLWSHPTPPSMPAVRRKDDDDETDAEATLHNQKESKKQRRYRAKQAEQDERKNGPLMIFRAESIFTWDNFVKVNRHDDDDELGDLRAADDMDELAIARDTKKRSSRLKLDLDLPANAYDDTPLGPGILLPEWNYKTQQLVADHCCVQPMLPKNSHPTELPERLQRSAHRLRRQFQALAPQRNRRFGQIDGMDLDLDRVVRFFTEVKSGKAESTGNFYLDTPRNERSLACLLLADVSLSTEAWVGKGQQASSVIDVVKDSLMLFAEALQASGDAFGLYGFSSLKRKQVRYLTLKGFDESYNEVTRGRIAALSPGFYTRMGAAIRQSTEILLKQPAHKRLLLLVTDGKPNDLDHYEGRYGVEDTRQAVLEARKAGLVPFCVTIDREAGEYLPHLFGTHHYVVVPDATRLPKVLTRLYSTLSQ</sequence>
<evidence type="ECO:0000256" key="1">
    <source>
        <dbReference type="SAM" id="MobiDB-lite"/>
    </source>
</evidence>
<dbReference type="EMBL" id="FOCW01000003">
    <property type="protein sequence ID" value="SEN62619.1"/>
    <property type="molecule type" value="Genomic_DNA"/>
</dbReference>
<dbReference type="PROSITE" id="PS50234">
    <property type="entry name" value="VWFA"/>
    <property type="match status" value="1"/>
</dbReference>
<feature type="domain" description="VWFA" evidence="2">
    <location>
        <begin position="427"/>
        <end position="613"/>
    </location>
</feature>
<dbReference type="RefSeq" id="WP_091816553.1">
    <property type="nucleotide sequence ID" value="NZ_FOCW01000003.1"/>
</dbReference>
<dbReference type="Pfam" id="PF00092">
    <property type="entry name" value="VWA"/>
    <property type="match status" value="1"/>
</dbReference>